<dbReference type="HAMAP" id="MF_00399">
    <property type="entry name" value="DbsD"/>
    <property type="match status" value="1"/>
</dbReference>
<comment type="function">
    <text evidence="18">Required to facilitate the formation of correct disulfide bonds in some periplasmic proteins and for the assembly of the periplasmic c-type cytochromes. Acts by transferring electrons from cytoplasmic thioredoxin to the periplasm. This transfer involves a cascade of disulfide bond formation and reduction steps.</text>
</comment>
<dbReference type="InterPro" id="IPR017937">
    <property type="entry name" value="Thioredoxin_CS"/>
</dbReference>
<evidence type="ECO:0000256" key="12">
    <source>
        <dbReference type="ARBA" id="ARBA00023027"/>
    </source>
</evidence>
<evidence type="ECO:0000256" key="5">
    <source>
        <dbReference type="ARBA" id="ARBA00022519"/>
    </source>
</evidence>
<feature type="disulfide bond" description="Redox-active" evidence="18">
    <location>
        <begin position="539"/>
        <end position="542"/>
    </location>
</feature>
<feature type="transmembrane region" description="Helical" evidence="18">
    <location>
        <begin position="282"/>
        <end position="304"/>
    </location>
</feature>
<dbReference type="PANTHER" id="PTHR32234:SF0">
    <property type="entry name" value="THIOL:DISULFIDE INTERCHANGE PROTEIN DSBD"/>
    <property type="match status" value="1"/>
</dbReference>
<dbReference type="InterPro" id="IPR028250">
    <property type="entry name" value="DsbDN"/>
</dbReference>
<dbReference type="Pfam" id="PF02683">
    <property type="entry name" value="DsbD_TM"/>
    <property type="match status" value="1"/>
</dbReference>
<keyword evidence="10 18" id="KW-1133">Transmembrane helix</keyword>
<evidence type="ECO:0000256" key="17">
    <source>
        <dbReference type="ARBA" id="ARBA00047804"/>
    </source>
</evidence>
<evidence type="ECO:0000256" key="14">
    <source>
        <dbReference type="ARBA" id="ARBA00023157"/>
    </source>
</evidence>
<evidence type="ECO:0000256" key="16">
    <source>
        <dbReference type="ARBA" id="ARBA00047388"/>
    </source>
</evidence>
<keyword evidence="9 18" id="KW-0249">Electron transport</keyword>
<evidence type="ECO:0000256" key="13">
    <source>
        <dbReference type="ARBA" id="ARBA00023136"/>
    </source>
</evidence>
<dbReference type="InterPro" id="IPR036249">
    <property type="entry name" value="Thioredoxin-like_sf"/>
</dbReference>
<proteinExistence type="inferred from homology"/>
<dbReference type="Gene3D" id="2.60.40.1250">
    <property type="entry name" value="Thiol:disulfide interchange protein DsbD, N-terminal domain"/>
    <property type="match status" value="1"/>
</dbReference>
<keyword evidence="13 18" id="KW-0472">Membrane</keyword>
<gene>
    <name evidence="18 20" type="primary">dsbD</name>
    <name evidence="20" type="ORF">NX722_27600</name>
</gene>
<keyword evidence="4 18" id="KW-1003">Cell membrane</keyword>
<dbReference type="GO" id="GO:0047134">
    <property type="term" value="F:protein-disulfide reductase [NAD(P)H] activity"/>
    <property type="evidence" value="ECO:0007669"/>
    <property type="project" value="UniProtKB-EC"/>
</dbReference>
<dbReference type="InterPro" id="IPR013766">
    <property type="entry name" value="Thioredoxin_domain"/>
</dbReference>
<evidence type="ECO:0000256" key="10">
    <source>
        <dbReference type="ARBA" id="ARBA00022989"/>
    </source>
</evidence>
<dbReference type="NCBIfam" id="NF001419">
    <property type="entry name" value="PRK00293.1"/>
    <property type="match status" value="1"/>
</dbReference>
<feature type="transmembrane region" description="Helical" evidence="18">
    <location>
        <begin position="424"/>
        <end position="443"/>
    </location>
</feature>
<dbReference type="Gene3D" id="3.40.30.10">
    <property type="entry name" value="Glutaredoxin"/>
    <property type="match status" value="1"/>
</dbReference>
<dbReference type="RefSeq" id="WP_262566018.1">
    <property type="nucleotide sequence ID" value="NZ_JAPFCC010000001.1"/>
</dbReference>
<evidence type="ECO:0000256" key="8">
    <source>
        <dbReference type="ARBA" id="ARBA00022748"/>
    </source>
</evidence>
<keyword evidence="5 18" id="KW-0997">Cell inner membrane</keyword>
<dbReference type="SUPFAM" id="SSF52833">
    <property type="entry name" value="Thioredoxin-like"/>
    <property type="match status" value="1"/>
</dbReference>
<feature type="transmembrane region" description="Helical" evidence="18">
    <location>
        <begin position="201"/>
        <end position="222"/>
    </location>
</feature>
<dbReference type="PROSITE" id="PS00194">
    <property type="entry name" value="THIOREDOXIN_1"/>
    <property type="match status" value="1"/>
</dbReference>
<evidence type="ECO:0000313" key="21">
    <source>
        <dbReference type="Proteomes" id="UP001209854"/>
    </source>
</evidence>
<evidence type="ECO:0000256" key="15">
    <source>
        <dbReference type="ARBA" id="ARBA00023284"/>
    </source>
</evidence>
<keyword evidence="21" id="KW-1185">Reference proteome</keyword>
<dbReference type="Pfam" id="PF11412">
    <property type="entry name" value="DsbD_N"/>
    <property type="match status" value="1"/>
</dbReference>
<feature type="transmembrane region" description="Helical" evidence="18">
    <location>
        <begin position="401"/>
        <end position="418"/>
    </location>
</feature>
<keyword evidence="8 18" id="KW-0201">Cytochrome c-type biogenesis</keyword>
<evidence type="ECO:0000256" key="6">
    <source>
        <dbReference type="ARBA" id="ARBA00022692"/>
    </source>
</evidence>
<evidence type="ECO:0000256" key="4">
    <source>
        <dbReference type="ARBA" id="ARBA00022475"/>
    </source>
</evidence>
<dbReference type="Pfam" id="PF13899">
    <property type="entry name" value="Thioredoxin_7"/>
    <property type="match status" value="1"/>
</dbReference>
<dbReference type="SUPFAM" id="SSF74863">
    <property type="entry name" value="Thiol:disulfide interchange protein DsbD, N-terminal domain (DsbD-alpha)"/>
    <property type="match status" value="1"/>
</dbReference>
<evidence type="ECO:0000259" key="19">
    <source>
        <dbReference type="PROSITE" id="PS51352"/>
    </source>
</evidence>
<evidence type="ECO:0000256" key="9">
    <source>
        <dbReference type="ARBA" id="ARBA00022982"/>
    </source>
</evidence>
<dbReference type="Proteomes" id="UP001209854">
    <property type="component" value="Unassembled WGS sequence"/>
</dbReference>
<comment type="caution">
    <text evidence="18">Lacks conserved residue(s) required for the propagation of feature annotation.</text>
</comment>
<keyword evidence="3 18" id="KW-0813">Transport</keyword>
<comment type="similarity">
    <text evidence="2 18">Belongs to the thioredoxin family. DsbD subfamily.</text>
</comment>
<evidence type="ECO:0000313" key="20">
    <source>
        <dbReference type="EMBL" id="MCW7556330.1"/>
    </source>
</evidence>
<comment type="caution">
    <text evidence="20">The sequence shown here is derived from an EMBL/GenBank/DDBJ whole genome shotgun (WGS) entry which is preliminary data.</text>
</comment>
<accession>A0ABT3N3X4</accession>
<evidence type="ECO:0000256" key="11">
    <source>
        <dbReference type="ARBA" id="ARBA00023002"/>
    </source>
</evidence>
<dbReference type="InterPro" id="IPR022910">
    <property type="entry name" value="Thiol_diS_interchange_DbsD"/>
</dbReference>
<keyword evidence="15 18" id="KW-0676">Redox-active center</keyword>
<evidence type="ECO:0000256" key="18">
    <source>
        <dbReference type="HAMAP-Rule" id="MF_00399"/>
    </source>
</evidence>
<reference evidence="20 21" key="1">
    <citation type="submission" date="2022-10" db="EMBL/GenBank/DDBJ databases">
        <title>High-quality genome sequences of two octocoral-associated bacteria, Endozoicomonas euniceicola EF212 and Endozoicomonas gorgoniicola PS125.</title>
        <authorList>
            <person name="Chiou Y.-J."/>
            <person name="Chen Y.-H."/>
        </authorList>
    </citation>
    <scope>NUCLEOTIDE SEQUENCE [LARGE SCALE GENOMIC DNA]</scope>
    <source>
        <strain evidence="20 21">PS125</strain>
    </source>
</reference>
<dbReference type="PROSITE" id="PS51352">
    <property type="entry name" value="THIOREDOXIN_2"/>
    <property type="match status" value="1"/>
</dbReference>
<evidence type="ECO:0000256" key="1">
    <source>
        <dbReference type="ARBA" id="ARBA00004429"/>
    </source>
</evidence>
<protein>
    <recommendedName>
        <fullName evidence="18">Thiol:disulfide interchange protein DsbD</fullName>
        <ecNumber evidence="18">1.8.1.8</ecNumber>
    </recommendedName>
    <alternativeName>
        <fullName evidence="18">Protein-disulfide reductase</fullName>
        <shortName evidence="18">Disulfide reductase</shortName>
    </alternativeName>
</protein>
<evidence type="ECO:0000256" key="2">
    <source>
        <dbReference type="ARBA" id="ARBA00007241"/>
    </source>
</evidence>
<dbReference type="EMBL" id="JAPFCC010000001">
    <property type="protein sequence ID" value="MCW7556330.1"/>
    <property type="molecule type" value="Genomic_DNA"/>
</dbReference>
<feature type="transmembrane region" description="Helical" evidence="18">
    <location>
        <begin position="243"/>
        <end position="270"/>
    </location>
</feature>
<name>A0ABT3N3X4_9GAMM</name>
<keyword evidence="6 18" id="KW-0812">Transmembrane</keyword>
<dbReference type="EC" id="1.8.1.8" evidence="18"/>
<feature type="transmembrane region" description="Helical" evidence="18">
    <location>
        <begin position="455"/>
        <end position="472"/>
    </location>
</feature>
<organism evidence="20 21">
    <name type="scientific">Endozoicomonas gorgoniicola</name>
    <dbReference type="NCBI Taxonomy" id="1234144"/>
    <lineage>
        <taxon>Bacteria</taxon>
        <taxon>Pseudomonadati</taxon>
        <taxon>Pseudomonadota</taxon>
        <taxon>Gammaproteobacteria</taxon>
        <taxon>Oceanospirillales</taxon>
        <taxon>Endozoicomonadaceae</taxon>
        <taxon>Endozoicomonas</taxon>
    </lineage>
</organism>
<keyword evidence="11 18" id="KW-0560">Oxidoreductase</keyword>
<comment type="subcellular location">
    <subcellularLocation>
        <location evidence="1 18">Cell inner membrane</location>
        <topology evidence="1 18">Multi-pass membrane protein</topology>
    </subcellularLocation>
</comment>
<keyword evidence="12 18" id="KW-0520">NAD</keyword>
<feature type="transmembrane region" description="Helical" evidence="18">
    <location>
        <begin position="359"/>
        <end position="380"/>
    </location>
</feature>
<keyword evidence="14 18" id="KW-1015">Disulfide bond</keyword>
<keyword evidence="7" id="KW-0732">Signal</keyword>
<dbReference type="InterPro" id="IPR003834">
    <property type="entry name" value="Cyt_c_assmbl_TM_dom"/>
</dbReference>
<sequence length="626" mass="66751">MSGKSSTALIKSSAVTGMFLFLSLFLFSQLLRAEGLQGLISSSPSGQQTFIPVEEAFQLSGEIRDSQALIHFAVTPGHYLYKKRFSFTARHSETTLGEPVYPSGKEKFDENFGELLEVFDQNITIQLPVSSSQDIPEIDVRFQGCAEAGLCYPPHTKTLALAASDDSFVPVSTILSSDSTSAAASDSYSSSYESTISEKSLVASLLLFLLAGIGLTFTPCVLPMVPILSSILVGNSTASRPKIISLTLAYILSMSLTFAIAGTLMGLFGASLNLQAKLQSPWLIGPFAALFVLLALSMFGLYELQLPEKLRNKLGNSGQSQGKLSGAMIMGVLSALVVSPCVSAPLAGALIYIGTTGDALLGGLSLFALGLGMGLPLLLIGIGGRHLLPKAGQWMDSVKTFFGFLLLAVAIWMLERVIPGPTTLLLWGSLLIGAGTRLGAISTQPKKGRAIASQALGIILLVYGGSLIVGAAKGNTDPLQPLAAPVLTDLASTISPETRSANNRLIFTKTHSVTELDNLLQQAALAKQPVMVDVYADWCLSCKVIERTVFPDPDVRPLLEQLQLLKLDITDNTRHHQAWLNDYQLFGPPALLFFDPSGQEMSQIRTLGEIQAPTLASKLKTLLSGQ</sequence>
<evidence type="ECO:0000256" key="7">
    <source>
        <dbReference type="ARBA" id="ARBA00022729"/>
    </source>
</evidence>
<comment type="catalytic activity">
    <reaction evidence="17 18">
        <text>[protein]-dithiol + NADP(+) = [protein]-disulfide + NADPH + H(+)</text>
        <dbReference type="Rhea" id="RHEA:18753"/>
        <dbReference type="Rhea" id="RHEA-COMP:10593"/>
        <dbReference type="Rhea" id="RHEA-COMP:10594"/>
        <dbReference type="ChEBI" id="CHEBI:15378"/>
        <dbReference type="ChEBI" id="CHEBI:29950"/>
        <dbReference type="ChEBI" id="CHEBI:50058"/>
        <dbReference type="ChEBI" id="CHEBI:57783"/>
        <dbReference type="ChEBI" id="CHEBI:58349"/>
        <dbReference type="EC" id="1.8.1.8"/>
    </reaction>
</comment>
<comment type="catalytic activity">
    <reaction evidence="16 18">
        <text>[protein]-dithiol + NAD(+) = [protein]-disulfide + NADH + H(+)</text>
        <dbReference type="Rhea" id="RHEA:18749"/>
        <dbReference type="Rhea" id="RHEA-COMP:10593"/>
        <dbReference type="Rhea" id="RHEA-COMP:10594"/>
        <dbReference type="ChEBI" id="CHEBI:15378"/>
        <dbReference type="ChEBI" id="CHEBI:29950"/>
        <dbReference type="ChEBI" id="CHEBI:50058"/>
        <dbReference type="ChEBI" id="CHEBI:57540"/>
        <dbReference type="ChEBI" id="CHEBI:57945"/>
        <dbReference type="EC" id="1.8.1.8"/>
    </reaction>
</comment>
<feature type="transmembrane region" description="Helical" evidence="18">
    <location>
        <begin position="324"/>
        <end position="353"/>
    </location>
</feature>
<dbReference type="PANTHER" id="PTHR32234">
    <property type="entry name" value="THIOL:DISULFIDE INTERCHANGE PROTEIN DSBD"/>
    <property type="match status" value="1"/>
</dbReference>
<dbReference type="InterPro" id="IPR036929">
    <property type="entry name" value="DsbDN_sf"/>
</dbReference>
<feature type="domain" description="Thioredoxin" evidence="19">
    <location>
        <begin position="476"/>
        <end position="624"/>
    </location>
</feature>
<feature type="disulfide bond" description="Redox-active" evidence="18">
    <location>
        <begin position="145"/>
        <end position="151"/>
    </location>
</feature>
<evidence type="ECO:0000256" key="3">
    <source>
        <dbReference type="ARBA" id="ARBA00022448"/>
    </source>
</evidence>